<keyword evidence="1" id="KW-1133">Transmembrane helix</keyword>
<dbReference type="STRING" id="1004.SAMN05661012_00220"/>
<organism evidence="2 4">
    <name type="scientific">Chitinophaga sancti</name>
    <dbReference type="NCBI Taxonomy" id="1004"/>
    <lineage>
        <taxon>Bacteria</taxon>
        <taxon>Pseudomonadati</taxon>
        <taxon>Bacteroidota</taxon>
        <taxon>Chitinophagia</taxon>
        <taxon>Chitinophagales</taxon>
        <taxon>Chitinophagaceae</taxon>
        <taxon>Chitinophaga</taxon>
    </lineage>
</organism>
<reference evidence="2 4" key="1">
    <citation type="submission" date="2016-11" db="EMBL/GenBank/DDBJ databases">
        <authorList>
            <person name="Jaros S."/>
            <person name="Januszkiewicz K."/>
            <person name="Wedrychowicz H."/>
        </authorList>
    </citation>
    <scope>NUCLEOTIDE SEQUENCE [LARGE SCALE GENOMIC DNA]</scope>
    <source>
        <strain evidence="2 4">DSM 784</strain>
    </source>
</reference>
<dbReference type="EMBL" id="FPIZ01000001">
    <property type="protein sequence ID" value="SFW14483.1"/>
    <property type="molecule type" value="Genomic_DNA"/>
</dbReference>
<evidence type="ECO:0000313" key="5">
    <source>
        <dbReference type="Proteomes" id="UP001326715"/>
    </source>
</evidence>
<dbReference type="Proteomes" id="UP000183788">
    <property type="component" value="Unassembled WGS sequence"/>
</dbReference>
<dbReference type="AlphaFoldDB" id="A0A1K1LUF2"/>
<reference evidence="3 5" key="2">
    <citation type="submission" date="2023-11" db="EMBL/GenBank/DDBJ databases">
        <title>MicrobeMod: A computational toolkit for identifying prokaryotic methylation and restriction-modification with nanopore sequencing.</title>
        <authorList>
            <person name="Crits-Christoph A."/>
            <person name="Kang S.C."/>
            <person name="Lee H."/>
            <person name="Ostrov N."/>
        </authorList>
    </citation>
    <scope>NUCLEOTIDE SEQUENCE [LARGE SCALE GENOMIC DNA]</scope>
    <source>
        <strain evidence="3 5">ATCC 23090</strain>
    </source>
</reference>
<keyword evidence="5" id="KW-1185">Reference proteome</keyword>
<sequence>MFDKQKPFGVTEGLFAFGKVNTVSLISRPQGFNPIYRKMQHEPPSTFYPPIDKSNVDLFLPCGILRANKVFMAIAAEKKSWVKWIRRVGIWGFLFFLAKGLLWLVLAYWIVK</sequence>
<keyword evidence="1" id="KW-0472">Membrane</keyword>
<dbReference type="EMBL" id="CP140154">
    <property type="protein sequence ID" value="WQG89531.1"/>
    <property type="molecule type" value="Genomic_DNA"/>
</dbReference>
<evidence type="ECO:0000313" key="4">
    <source>
        <dbReference type="Proteomes" id="UP000183788"/>
    </source>
</evidence>
<keyword evidence="1" id="KW-0812">Transmembrane</keyword>
<evidence type="ECO:0000313" key="2">
    <source>
        <dbReference type="EMBL" id="SFW14483.1"/>
    </source>
</evidence>
<dbReference type="RefSeq" id="WP_245801700.1">
    <property type="nucleotide sequence ID" value="NZ_CP139972.1"/>
</dbReference>
<accession>A0A1K1LUF2</accession>
<evidence type="ECO:0000313" key="3">
    <source>
        <dbReference type="EMBL" id="WQG89531.1"/>
    </source>
</evidence>
<name>A0A1K1LUF2_9BACT</name>
<evidence type="ECO:0000256" key="1">
    <source>
        <dbReference type="SAM" id="Phobius"/>
    </source>
</evidence>
<feature type="transmembrane region" description="Helical" evidence="1">
    <location>
        <begin position="88"/>
        <end position="111"/>
    </location>
</feature>
<gene>
    <name evidence="2" type="ORF">SAMN05661012_00220</name>
    <name evidence="3" type="ORF">SR876_31870</name>
</gene>
<dbReference type="Proteomes" id="UP001326715">
    <property type="component" value="Chromosome"/>
</dbReference>
<protein>
    <submittedName>
        <fullName evidence="2">Uncharacterized protein</fullName>
    </submittedName>
</protein>
<proteinExistence type="predicted"/>